<dbReference type="EMBL" id="FQXB01000006">
    <property type="protein sequence ID" value="SHH38134.1"/>
    <property type="molecule type" value="Genomic_DNA"/>
</dbReference>
<name>A0A1M5SHV8_9RHOB</name>
<keyword evidence="2" id="KW-1185">Reference proteome</keyword>
<gene>
    <name evidence="1" type="ORF">SAMN05444003_2981</name>
</gene>
<evidence type="ECO:0000313" key="1">
    <source>
        <dbReference type="EMBL" id="SHH38134.1"/>
    </source>
</evidence>
<dbReference type="AlphaFoldDB" id="A0A1M5SHV8"/>
<dbReference type="RefSeq" id="WP_131802822.1">
    <property type="nucleotide sequence ID" value="NZ_FQXB01000006.1"/>
</dbReference>
<sequence length="64" mass="7269">MTKDFIKTAQTRRLDALEEMDHREANGQDVRKLRRLPPLTQSHIDALFQTSKRASNTATGFLAA</sequence>
<proteinExistence type="predicted"/>
<dbReference type="Proteomes" id="UP000184074">
    <property type="component" value="Unassembled WGS sequence"/>
</dbReference>
<protein>
    <submittedName>
        <fullName evidence="1">Uncharacterized protein</fullName>
    </submittedName>
</protein>
<reference evidence="1 2" key="1">
    <citation type="submission" date="2016-11" db="EMBL/GenBank/DDBJ databases">
        <authorList>
            <person name="Jaros S."/>
            <person name="Januszkiewicz K."/>
            <person name="Wedrychowicz H."/>
        </authorList>
    </citation>
    <scope>NUCLEOTIDE SEQUENCE [LARGE SCALE GENOMIC DNA]</scope>
    <source>
        <strain evidence="1 2">DSM 28715</strain>
    </source>
</reference>
<organism evidence="1 2">
    <name type="scientific">Cognatiyoonia sediminum</name>
    <dbReference type="NCBI Taxonomy" id="1508389"/>
    <lineage>
        <taxon>Bacteria</taxon>
        <taxon>Pseudomonadati</taxon>
        <taxon>Pseudomonadota</taxon>
        <taxon>Alphaproteobacteria</taxon>
        <taxon>Rhodobacterales</taxon>
        <taxon>Paracoccaceae</taxon>
        <taxon>Cognatiyoonia</taxon>
    </lineage>
</organism>
<accession>A0A1M5SHV8</accession>
<evidence type="ECO:0000313" key="2">
    <source>
        <dbReference type="Proteomes" id="UP000184074"/>
    </source>
</evidence>